<dbReference type="Gene3D" id="2.30.30.40">
    <property type="entry name" value="SH3 Domains"/>
    <property type="match status" value="1"/>
</dbReference>
<evidence type="ECO:0000313" key="3">
    <source>
        <dbReference type="Proteomes" id="UP001381693"/>
    </source>
</evidence>
<dbReference type="AlphaFoldDB" id="A0AAN8XVH0"/>
<protein>
    <submittedName>
        <fullName evidence="2">Uncharacterized protein</fullName>
    </submittedName>
</protein>
<proteinExistence type="predicted"/>
<organism evidence="2 3">
    <name type="scientific">Halocaridina rubra</name>
    <name type="common">Hawaiian red shrimp</name>
    <dbReference type="NCBI Taxonomy" id="373956"/>
    <lineage>
        <taxon>Eukaryota</taxon>
        <taxon>Metazoa</taxon>
        <taxon>Ecdysozoa</taxon>
        <taxon>Arthropoda</taxon>
        <taxon>Crustacea</taxon>
        <taxon>Multicrustacea</taxon>
        <taxon>Malacostraca</taxon>
        <taxon>Eumalacostraca</taxon>
        <taxon>Eucarida</taxon>
        <taxon>Decapoda</taxon>
        <taxon>Pleocyemata</taxon>
        <taxon>Caridea</taxon>
        <taxon>Atyoidea</taxon>
        <taxon>Atyidae</taxon>
        <taxon>Halocaridina</taxon>
    </lineage>
</organism>
<comment type="caution">
    <text evidence="2">The sequence shown here is derived from an EMBL/GenBank/DDBJ whole genome shotgun (WGS) entry which is preliminary data.</text>
</comment>
<dbReference type="InterPro" id="IPR036028">
    <property type="entry name" value="SH3-like_dom_sf"/>
</dbReference>
<dbReference type="EMBL" id="JAXCGZ010001909">
    <property type="protein sequence ID" value="KAK7085069.1"/>
    <property type="molecule type" value="Genomic_DNA"/>
</dbReference>
<dbReference type="Proteomes" id="UP001381693">
    <property type="component" value="Unassembled WGS sequence"/>
</dbReference>
<name>A0AAN8XVH0_HALRR</name>
<sequence length="91" mass="10176">MGTREIGKQTLSQRIYKFEHSRASEPSTSPLPSPMKSPARSPMIQSPAAQALYDFEPENPGELAFNVSTLFFTSLQGYQKCNLCVHLQIQD</sequence>
<feature type="region of interest" description="Disordered" evidence="1">
    <location>
        <begin position="18"/>
        <end position="43"/>
    </location>
</feature>
<evidence type="ECO:0000256" key="1">
    <source>
        <dbReference type="SAM" id="MobiDB-lite"/>
    </source>
</evidence>
<accession>A0AAN8XVH0</accession>
<dbReference type="SUPFAM" id="SSF50044">
    <property type="entry name" value="SH3-domain"/>
    <property type="match status" value="1"/>
</dbReference>
<reference evidence="2 3" key="1">
    <citation type="submission" date="2023-11" db="EMBL/GenBank/DDBJ databases">
        <title>Halocaridina rubra genome assembly.</title>
        <authorList>
            <person name="Smith C."/>
        </authorList>
    </citation>
    <scope>NUCLEOTIDE SEQUENCE [LARGE SCALE GENOMIC DNA]</scope>
    <source>
        <strain evidence="2">EP-1</strain>
        <tissue evidence="2">Whole</tissue>
    </source>
</reference>
<gene>
    <name evidence="2" type="ORF">SK128_008508</name>
</gene>
<evidence type="ECO:0000313" key="2">
    <source>
        <dbReference type="EMBL" id="KAK7085069.1"/>
    </source>
</evidence>
<keyword evidence="3" id="KW-1185">Reference proteome</keyword>